<evidence type="ECO:0000313" key="1">
    <source>
        <dbReference type="EMBL" id="KIM35951.1"/>
    </source>
</evidence>
<reference evidence="2" key="2">
    <citation type="submission" date="2015-01" db="EMBL/GenBank/DDBJ databases">
        <title>Evolutionary Origins and Diversification of the Mycorrhizal Mutualists.</title>
        <authorList>
            <consortium name="DOE Joint Genome Institute"/>
            <consortium name="Mycorrhizal Genomics Consortium"/>
            <person name="Kohler A."/>
            <person name="Kuo A."/>
            <person name="Nagy L.G."/>
            <person name="Floudas D."/>
            <person name="Copeland A."/>
            <person name="Barry K.W."/>
            <person name="Cichocki N."/>
            <person name="Veneault-Fourrey C."/>
            <person name="LaButti K."/>
            <person name="Lindquist E.A."/>
            <person name="Lipzen A."/>
            <person name="Lundell T."/>
            <person name="Morin E."/>
            <person name="Murat C."/>
            <person name="Riley R."/>
            <person name="Ohm R."/>
            <person name="Sun H."/>
            <person name="Tunlid A."/>
            <person name="Henrissat B."/>
            <person name="Grigoriev I.V."/>
            <person name="Hibbett D.S."/>
            <person name="Martin F."/>
        </authorList>
    </citation>
    <scope>NUCLEOTIDE SEQUENCE [LARGE SCALE GENOMIC DNA]</scope>
    <source>
        <strain evidence="2">h7</strain>
    </source>
</reference>
<dbReference type="OrthoDB" id="3055381at2759"/>
<dbReference type="EMBL" id="KN831811">
    <property type="protein sequence ID" value="KIM35951.1"/>
    <property type="molecule type" value="Genomic_DNA"/>
</dbReference>
<accession>A0A0C3BWZ9</accession>
<protein>
    <submittedName>
        <fullName evidence="1">Uncharacterized protein</fullName>
    </submittedName>
</protein>
<keyword evidence="2" id="KW-1185">Reference proteome</keyword>
<dbReference type="Proteomes" id="UP000053424">
    <property type="component" value="Unassembled WGS sequence"/>
</dbReference>
<name>A0A0C3BWZ9_HEBCY</name>
<dbReference type="AlphaFoldDB" id="A0A0C3BWZ9"/>
<dbReference type="HOGENOM" id="CLU_1627269_0_0_1"/>
<organism evidence="1 2">
    <name type="scientific">Hebeloma cylindrosporum</name>
    <dbReference type="NCBI Taxonomy" id="76867"/>
    <lineage>
        <taxon>Eukaryota</taxon>
        <taxon>Fungi</taxon>
        <taxon>Dikarya</taxon>
        <taxon>Basidiomycota</taxon>
        <taxon>Agaricomycotina</taxon>
        <taxon>Agaricomycetes</taxon>
        <taxon>Agaricomycetidae</taxon>
        <taxon>Agaricales</taxon>
        <taxon>Agaricineae</taxon>
        <taxon>Hymenogastraceae</taxon>
        <taxon>Hebeloma</taxon>
    </lineage>
</organism>
<proteinExistence type="predicted"/>
<sequence length="163" mass="18538">MPIYVGGYYMTFATTRRLMAKLQIDDRGASDDYLERPINNWLAGHQEVGHILAGAIGHPVTGQPNEEDGILFMLQFVEVQRQQVPGGEVPRGEEPILQERKRDLRMKAWLMEAGGVEENELEWISLRDLYNLTINGIYPQYDDFTGPGTVYTIVDITPKNIDK</sequence>
<evidence type="ECO:0000313" key="2">
    <source>
        <dbReference type="Proteomes" id="UP000053424"/>
    </source>
</evidence>
<gene>
    <name evidence="1" type="ORF">M413DRAFT_14247</name>
</gene>
<reference evidence="1 2" key="1">
    <citation type="submission" date="2014-04" db="EMBL/GenBank/DDBJ databases">
        <authorList>
            <consortium name="DOE Joint Genome Institute"/>
            <person name="Kuo A."/>
            <person name="Gay G."/>
            <person name="Dore J."/>
            <person name="Kohler A."/>
            <person name="Nagy L.G."/>
            <person name="Floudas D."/>
            <person name="Copeland A."/>
            <person name="Barry K.W."/>
            <person name="Cichocki N."/>
            <person name="Veneault-Fourrey C."/>
            <person name="LaButti K."/>
            <person name="Lindquist E.A."/>
            <person name="Lipzen A."/>
            <person name="Lundell T."/>
            <person name="Morin E."/>
            <person name="Murat C."/>
            <person name="Sun H."/>
            <person name="Tunlid A."/>
            <person name="Henrissat B."/>
            <person name="Grigoriev I.V."/>
            <person name="Hibbett D.S."/>
            <person name="Martin F."/>
            <person name="Nordberg H.P."/>
            <person name="Cantor M.N."/>
            <person name="Hua S.X."/>
        </authorList>
    </citation>
    <scope>NUCLEOTIDE SEQUENCE [LARGE SCALE GENOMIC DNA]</scope>
    <source>
        <strain evidence="2">h7</strain>
    </source>
</reference>